<sequence>MAYIMATVVMFTVSATYHRVNWESPSARAWMKRADHSMIFVFIAGSYTPFALLALPAMPGEWCCRSCGVARSPGSC</sequence>
<gene>
    <name evidence="7" type="ORF">BZL30_2647</name>
</gene>
<feature type="transmembrane region" description="Helical" evidence="6">
    <location>
        <begin position="38"/>
        <end position="58"/>
    </location>
</feature>
<dbReference type="Pfam" id="PF03006">
    <property type="entry name" value="HlyIII"/>
    <property type="match status" value="1"/>
</dbReference>
<dbReference type="EMBL" id="MVBM01000002">
    <property type="protein sequence ID" value="OOK78469.1"/>
    <property type="molecule type" value="Genomic_DNA"/>
</dbReference>
<keyword evidence="3 6" id="KW-1133">Transmembrane helix</keyword>
<keyword evidence="2 6" id="KW-0812">Transmembrane</keyword>
<comment type="caution">
    <text evidence="7">The sequence shown here is derived from an EMBL/GenBank/DDBJ whole genome shotgun (WGS) entry which is preliminary data.</text>
</comment>
<protein>
    <submittedName>
        <fullName evidence="7">Hemolysin-III related family protein</fullName>
    </submittedName>
</protein>
<dbReference type="GO" id="GO:0016020">
    <property type="term" value="C:membrane"/>
    <property type="evidence" value="ECO:0007669"/>
    <property type="project" value="UniProtKB-SubCell"/>
</dbReference>
<evidence type="ECO:0000313" key="7">
    <source>
        <dbReference type="EMBL" id="OOK78469.1"/>
    </source>
</evidence>
<dbReference type="Proteomes" id="UP000189229">
    <property type="component" value="Unassembled WGS sequence"/>
</dbReference>
<dbReference type="AlphaFoldDB" id="A0A1V3XH00"/>
<keyword evidence="5" id="KW-0479">Metal-binding</keyword>
<comment type="subcellular location">
    <subcellularLocation>
        <location evidence="1">Membrane</location>
        <topology evidence="1">Multi-pass membrane protein</topology>
    </subcellularLocation>
</comment>
<proteinExistence type="predicted"/>
<evidence type="ECO:0000256" key="1">
    <source>
        <dbReference type="ARBA" id="ARBA00004141"/>
    </source>
</evidence>
<evidence type="ECO:0000256" key="4">
    <source>
        <dbReference type="ARBA" id="ARBA00023136"/>
    </source>
</evidence>
<feature type="binding site" evidence="5">
    <location>
        <position position="18"/>
    </location>
    <ligand>
        <name>Zn(2+)</name>
        <dbReference type="ChEBI" id="CHEBI:29105"/>
    </ligand>
</feature>
<dbReference type="GO" id="GO:0046872">
    <property type="term" value="F:metal ion binding"/>
    <property type="evidence" value="ECO:0007669"/>
    <property type="project" value="UniProtKB-KW"/>
</dbReference>
<keyword evidence="4 6" id="KW-0472">Membrane</keyword>
<evidence type="ECO:0000256" key="3">
    <source>
        <dbReference type="ARBA" id="ARBA00022989"/>
    </source>
</evidence>
<organism evidence="7 8">
    <name type="scientific">Mycobacterium kansasii</name>
    <dbReference type="NCBI Taxonomy" id="1768"/>
    <lineage>
        <taxon>Bacteria</taxon>
        <taxon>Bacillati</taxon>
        <taxon>Actinomycetota</taxon>
        <taxon>Actinomycetes</taxon>
        <taxon>Mycobacteriales</taxon>
        <taxon>Mycobacteriaceae</taxon>
        <taxon>Mycobacterium</taxon>
    </lineage>
</organism>
<reference evidence="7 8" key="1">
    <citation type="submission" date="2017-02" db="EMBL/GenBank/DDBJ databases">
        <title>Complete genome sequences of Mycobacterium kansasii strains isolated from rhesus macaques.</title>
        <authorList>
            <person name="Panda A."/>
            <person name="Nagaraj S."/>
            <person name="Zhao X."/>
            <person name="Tettelin H."/>
            <person name="Detolla L.J."/>
        </authorList>
    </citation>
    <scope>NUCLEOTIDE SEQUENCE [LARGE SCALE GENOMIC DNA]</scope>
    <source>
        <strain evidence="7 8">11-3813</strain>
    </source>
</reference>
<dbReference type="InterPro" id="IPR004254">
    <property type="entry name" value="AdipoR/HlyIII-related"/>
</dbReference>
<keyword evidence="5" id="KW-0862">Zinc</keyword>
<accession>A0A1V3XH00</accession>
<evidence type="ECO:0000313" key="8">
    <source>
        <dbReference type="Proteomes" id="UP000189229"/>
    </source>
</evidence>
<evidence type="ECO:0000256" key="5">
    <source>
        <dbReference type="PIRSR" id="PIRSR604254-1"/>
    </source>
</evidence>
<evidence type="ECO:0000256" key="2">
    <source>
        <dbReference type="ARBA" id="ARBA00022692"/>
    </source>
</evidence>
<name>A0A1V3XH00_MYCKA</name>
<evidence type="ECO:0000256" key="6">
    <source>
        <dbReference type="SAM" id="Phobius"/>
    </source>
</evidence>